<comment type="subcellular location">
    <subcellularLocation>
        <location evidence="7">Cell membrane</location>
        <topology evidence="7">Multi-pass membrane protein</topology>
    </subcellularLocation>
</comment>
<comment type="function">
    <text evidence="7">Involved in cell division.</text>
</comment>
<evidence type="ECO:0000256" key="4">
    <source>
        <dbReference type="ARBA" id="ARBA00022989"/>
    </source>
</evidence>
<dbReference type="AlphaFoldDB" id="A0A5Q2F9D5"/>
<keyword evidence="3 7" id="KW-0812">Transmembrane</keyword>
<evidence type="ECO:0000256" key="3">
    <source>
        <dbReference type="ARBA" id="ARBA00022692"/>
    </source>
</evidence>
<dbReference type="KEGG" id="rain:Rai3103_07340"/>
<evidence type="ECO:0000313" key="9">
    <source>
        <dbReference type="EMBL" id="QGF23512.1"/>
    </source>
</evidence>
<proteinExistence type="inferred from homology"/>
<name>A0A5Q2F9D5_9ACTN</name>
<evidence type="ECO:0000313" key="10">
    <source>
        <dbReference type="Proteomes" id="UP000386847"/>
    </source>
</evidence>
<sequence>MNAVRGVVVAESKQRKSVSDHHKGDRGKAARRHDTETATSTEQTESTRRRTAAPGTAPWVVPTMVTLLLLGVVWIVVFYVAGYLIPFMAAMGNWNLAVGMGLIASSFIVATQWK</sequence>
<evidence type="ECO:0000256" key="8">
    <source>
        <dbReference type="SAM" id="MobiDB-lite"/>
    </source>
</evidence>
<evidence type="ECO:0000256" key="6">
    <source>
        <dbReference type="ARBA" id="ARBA00023306"/>
    </source>
</evidence>
<feature type="region of interest" description="Disordered" evidence="8">
    <location>
        <begin position="1"/>
        <end position="53"/>
    </location>
</feature>
<dbReference type="HAMAP" id="MF_00631">
    <property type="entry name" value="CrgA"/>
    <property type="match status" value="1"/>
</dbReference>
<feature type="transmembrane region" description="Helical" evidence="7">
    <location>
        <begin position="94"/>
        <end position="113"/>
    </location>
</feature>
<dbReference type="InterPro" id="IPR009619">
    <property type="entry name" value="CrgA"/>
</dbReference>
<keyword evidence="10" id="KW-1185">Reference proteome</keyword>
<dbReference type="Proteomes" id="UP000386847">
    <property type="component" value="Chromosome"/>
</dbReference>
<keyword evidence="2 7" id="KW-0132">Cell division</keyword>
<evidence type="ECO:0000256" key="2">
    <source>
        <dbReference type="ARBA" id="ARBA00022618"/>
    </source>
</evidence>
<reference evidence="9 10" key="1">
    <citation type="submission" date="2019-10" db="EMBL/GenBank/DDBJ databases">
        <title>Genomic analysis of Raineyella sp. CBA3103.</title>
        <authorList>
            <person name="Roh S.W."/>
        </authorList>
    </citation>
    <scope>NUCLEOTIDE SEQUENCE [LARGE SCALE GENOMIC DNA]</scope>
    <source>
        <strain evidence="9 10">CBA3103</strain>
    </source>
</reference>
<protein>
    <recommendedName>
        <fullName evidence="7">Cell division protein CrgA</fullName>
    </recommendedName>
</protein>
<dbReference type="EMBL" id="CP045725">
    <property type="protein sequence ID" value="QGF23512.1"/>
    <property type="molecule type" value="Genomic_DNA"/>
</dbReference>
<gene>
    <name evidence="7" type="primary">crgA</name>
    <name evidence="9" type="ORF">Rai3103_07340</name>
</gene>
<keyword evidence="5 7" id="KW-0472">Membrane</keyword>
<dbReference type="GO" id="GO:0051301">
    <property type="term" value="P:cell division"/>
    <property type="evidence" value="ECO:0007669"/>
    <property type="project" value="UniProtKB-UniRule"/>
</dbReference>
<accession>A0A5Q2F9D5</accession>
<keyword evidence="6 7" id="KW-0131">Cell cycle</keyword>
<evidence type="ECO:0000256" key="1">
    <source>
        <dbReference type="ARBA" id="ARBA00022475"/>
    </source>
</evidence>
<feature type="transmembrane region" description="Helical" evidence="7">
    <location>
        <begin position="59"/>
        <end position="82"/>
    </location>
</feature>
<keyword evidence="1 7" id="KW-1003">Cell membrane</keyword>
<organism evidence="9 10">
    <name type="scientific">Raineyella fluvialis</name>
    <dbReference type="NCBI Taxonomy" id="2662261"/>
    <lineage>
        <taxon>Bacteria</taxon>
        <taxon>Bacillati</taxon>
        <taxon>Actinomycetota</taxon>
        <taxon>Actinomycetes</taxon>
        <taxon>Propionibacteriales</taxon>
        <taxon>Propionibacteriaceae</taxon>
        <taxon>Raineyella</taxon>
    </lineage>
</organism>
<dbReference type="Pfam" id="PF06781">
    <property type="entry name" value="CrgA"/>
    <property type="match status" value="1"/>
</dbReference>
<feature type="compositionally biased region" description="Basic and acidic residues" evidence="8">
    <location>
        <begin position="12"/>
        <end position="36"/>
    </location>
</feature>
<keyword evidence="4 7" id="KW-1133">Transmembrane helix</keyword>
<evidence type="ECO:0000256" key="7">
    <source>
        <dbReference type="HAMAP-Rule" id="MF_00631"/>
    </source>
</evidence>
<dbReference type="GO" id="GO:0005886">
    <property type="term" value="C:plasma membrane"/>
    <property type="evidence" value="ECO:0007669"/>
    <property type="project" value="UniProtKB-SubCell"/>
</dbReference>
<evidence type="ECO:0000256" key="5">
    <source>
        <dbReference type="ARBA" id="ARBA00023136"/>
    </source>
</evidence>
<comment type="similarity">
    <text evidence="7">Belongs to the CrgA family.</text>
</comment>